<dbReference type="GO" id="GO:0005737">
    <property type="term" value="C:cytoplasm"/>
    <property type="evidence" value="ECO:0007669"/>
    <property type="project" value="TreeGrafter"/>
</dbReference>
<dbReference type="GO" id="GO:0031146">
    <property type="term" value="P:SCF-dependent proteasomal ubiquitin-dependent protein catabolic process"/>
    <property type="evidence" value="ECO:0007669"/>
    <property type="project" value="TreeGrafter"/>
</dbReference>
<sequence>MSCAKFSTQLTVEGRNKNGNKFNWDKYLHDEVWLYIFEFLSVRALCTCACLNRRLRELSNDEALWKKHCSRRWKSKQNFVCGELFYRGDYTKLRGTHSLTLDEIKTILAKRNIIPSDTKDEDYLSELMRTTTPRDVSAPMCPGKWKTCYACAEIDKLRNIITREEMSQFRWQLIYNGRPSNTGLRYFQPNGQYHSPYLGVVSWGLIENRLQLGNVFDTLGITRNKQDWGWTIGRGTATEYRSVEF</sequence>
<organism evidence="2">
    <name type="scientific">Aplanochytrium stocchinoi</name>
    <dbReference type="NCBI Taxonomy" id="215587"/>
    <lineage>
        <taxon>Eukaryota</taxon>
        <taxon>Sar</taxon>
        <taxon>Stramenopiles</taxon>
        <taxon>Bigyra</taxon>
        <taxon>Labyrinthulomycetes</taxon>
        <taxon>Thraustochytrida</taxon>
        <taxon>Thraustochytriidae</taxon>
        <taxon>Aplanochytrium</taxon>
    </lineage>
</organism>
<dbReference type="InterPro" id="IPR036047">
    <property type="entry name" value="F-box-like_dom_sf"/>
</dbReference>
<dbReference type="EMBL" id="HBIN01021510">
    <property type="protein sequence ID" value="CAE0446498.1"/>
    <property type="molecule type" value="Transcribed_RNA"/>
</dbReference>
<dbReference type="Gene3D" id="1.20.1280.50">
    <property type="match status" value="1"/>
</dbReference>
<feature type="domain" description="F-box" evidence="1">
    <location>
        <begin position="28"/>
        <end position="68"/>
    </location>
</feature>
<accession>A0A7S3PPP8</accession>
<dbReference type="PANTHER" id="PTHR12874">
    <property type="entry name" value="F-BOX ONLY PROTEIN 48-RELATED"/>
    <property type="match status" value="1"/>
</dbReference>
<dbReference type="GO" id="GO:0019005">
    <property type="term" value="C:SCF ubiquitin ligase complex"/>
    <property type="evidence" value="ECO:0007669"/>
    <property type="project" value="TreeGrafter"/>
</dbReference>
<reference evidence="2" key="1">
    <citation type="submission" date="2021-01" db="EMBL/GenBank/DDBJ databases">
        <authorList>
            <person name="Corre E."/>
            <person name="Pelletier E."/>
            <person name="Niang G."/>
            <person name="Scheremetjew M."/>
            <person name="Finn R."/>
            <person name="Kale V."/>
            <person name="Holt S."/>
            <person name="Cochrane G."/>
            <person name="Meng A."/>
            <person name="Brown T."/>
            <person name="Cohen L."/>
        </authorList>
    </citation>
    <scope>NUCLEOTIDE SEQUENCE</scope>
    <source>
        <strain evidence="2">GSBS06</strain>
    </source>
</reference>
<dbReference type="InterPro" id="IPR001810">
    <property type="entry name" value="F-box_dom"/>
</dbReference>
<proteinExistence type="predicted"/>
<name>A0A7S3PPP8_9STRA</name>
<dbReference type="AlphaFoldDB" id="A0A7S3PPP8"/>
<gene>
    <name evidence="2" type="ORF">ASTO00021_LOCUS16489</name>
</gene>
<dbReference type="SUPFAM" id="SSF81383">
    <property type="entry name" value="F-box domain"/>
    <property type="match status" value="1"/>
</dbReference>
<dbReference type="PANTHER" id="PTHR12874:SF9">
    <property type="entry name" value="F-BOX ONLY PROTEIN 48"/>
    <property type="match status" value="1"/>
</dbReference>
<evidence type="ECO:0000259" key="1">
    <source>
        <dbReference type="SMART" id="SM00256"/>
    </source>
</evidence>
<dbReference type="SMART" id="SM00256">
    <property type="entry name" value="FBOX"/>
    <property type="match status" value="1"/>
</dbReference>
<dbReference type="Pfam" id="PF12937">
    <property type="entry name" value="F-box-like"/>
    <property type="match status" value="1"/>
</dbReference>
<protein>
    <recommendedName>
        <fullName evidence="1">F-box domain-containing protein</fullName>
    </recommendedName>
</protein>
<evidence type="ECO:0000313" key="2">
    <source>
        <dbReference type="EMBL" id="CAE0446498.1"/>
    </source>
</evidence>